<comment type="caution">
    <text evidence="1">The sequence shown here is derived from an EMBL/GenBank/DDBJ whole genome shotgun (WGS) entry which is preliminary data.</text>
</comment>
<dbReference type="EMBL" id="JARPUR010000001">
    <property type="protein sequence ID" value="KAK4885163.1"/>
    <property type="molecule type" value="Genomic_DNA"/>
</dbReference>
<evidence type="ECO:0000313" key="1">
    <source>
        <dbReference type="EMBL" id="KAK4885163.1"/>
    </source>
</evidence>
<protein>
    <submittedName>
        <fullName evidence="1">Uncharacterized protein</fullName>
    </submittedName>
</protein>
<name>A0AAN7SQX0_9COLE</name>
<organism evidence="1 2">
    <name type="scientific">Aquatica leii</name>
    <dbReference type="NCBI Taxonomy" id="1421715"/>
    <lineage>
        <taxon>Eukaryota</taxon>
        <taxon>Metazoa</taxon>
        <taxon>Ecdysozoa</taxon>
        <taxon>Arthropoda</taxon>
        <taxon>Hexapoda</taxon>
        <taxon>Insecta</taxon>
        <taxon>Pterygota</taxon>
        <taxon>Neoptera</taxon>
        <taxon>Endopterygota</taxon>
        <taxon>Coleoptera</taxon>
        <taxon>Polyphaga</taxon>
        <taxon>Elateriformia</taxon>
        <taxon>Elateroidea</taxon>
        <taxon>Lampyridae</taxon>
        <taxon>Luciolinae</taxon>
        <taxon>Aquatica</taxon>
    </lineage>
</organism>
<dbReference type="Proteomes" id="UP001353858">
    <property type="component" value="Unassembled WGS sequence"/>
</dbReference>
<accession>A0AAN7SQX0</accession>
<sequence>MSNQGVIEARRIKTRRNGVLEDTASVILTFNTPTLPQKVKAGFHSLPTRLYIPDPIRCFKCQNFGHTTLRCNKEAVCVCGKPLHEGSPCEEPITCINCKGNHSSRSRNCPIYKQEKAIQELKTRENLTYPEAKKKVVVLPPEPGLSYAKATATTSKQVANIYKDVASQLIPLVKELVQQELKAAKSTVTSPLEIKTPTKHTRTALPSLPVELQVEDSSVTTITTCATVHTPSLMEGIESSKKRALPVSPTDSITSEVIDAEFINPNTRRQKKGWPKGKPRKSSKILGSRFFRNSLLFLIPLVY</sequence>
<reference evidence="2" key="1">
    <citation type="submission" date="2023-01" db="EMBL/GenBank/DDBJ databases">
        <title>Key to firefly adult light organ development and bioluminescence: homeobox transcription factors regulate luciferase expression and transportation to peroxisome.</title>
        <authorList>
            <person name="Fu X."/>
        </authorList>
    </citation>
    <scope>NUCLEOTIDE SEQUENCE [LARGE SCALE GENOMIC DNA]</scope>
</reference>
<evidence type="ECO:0000313" key="2">
    <source>
        <dbReference type="Proteomes" id="UP001353858"/>
    </source>
</evidence>
<dbReference type="AlphaFoldDB" id="A0AAN7SQX0"/>
<gene>
    <name evidence="1" type="ORF">RN001_001434</name>
</gene>
<proteinExistence type="predicted"/>
<keyword evidence="2" id="KW-1185">Reference proteome</keyword>